<protein>
    <submittedName>
        <fullName evidence="2">Uncharacterized protein</fullName>
    </submittedName>
</protein>
<name>A0A8J2NSE0_9HEXA</name>
<evidence type="ECO:0000256" key="1">
    <source>
        <dbReference type="SAM" id="MobiDB-lite"/>
    </source>
</evidence>
<organism evidence="2 3">
    <name type="scientific">Allacma fusca</name>
    <dbReference type="NCBI Taxonomy" id="39272"/>
    <lineage>
        <taxon>Eukaryota</taxon>
        <taxon>Metazoa</taxon>
        <taxon>Ecdysozoa</taxon>
        <taxon>Arthropoda</taxon>
        <taxon>Hexapoda</taxon>
        <taxon>Collembola</taxon>
        <taxon>Symphypleona</taxon>
        <taxon>Sminthuridae</taxon>
        <taxon>Allacma</taxon>
    </lineage>
</organism>
<feature type="compositionally biased region" description="Polar residues" evidence="1">
    <location>
        <begin position="88"/>
        <end position="101"/>
    </location>
</feature>
<feature type="region of interest" description="Disordered" evidence="1">
    <location>
        <begin position="1"/>
        <end position="24"/>
    </location>
</feature>
<feature type="region of interest" description="Disordered" evidence="1">
    <location>
        <begin position="73"/>
        <end position="101"/>
    </location>
</feature>
<dbReference type="Proteomes" id="UP000708208">
    <property type="component" value="Unassembled WGS sequence"/>
</dbReference>
<proteinExistence type="predicted"/>
<feature type="non-terminal residue" evidence="2">
    <location>
        <position position="1"/>
    </location>
</feature>
<reference evidence="2" key="1">
    <citation type="submission" date="2021-06" db="EMBL/GenBank/DDBJ databases">
        <authorList>
            <person name="Hodson N. C."/>
            <person name="Mongue J. A."/>
            <person name="Jaron S. K."/>
        </authorList>
    </citation>
    <scope>NUCLEOTIDE SEQUENCE</scope>
</reference>
<accession>A0A8J2NSE0</accession>
<sequence length="101" mass="11236">MGSRRGNIVEDVNEDGNTDMDYQNIPDTVKEVSGRSDAGEDDSRCSVVAKPLIKGHLSEEEFKEKYPDFQLNDEKIRRNPDGIGINCETESSSNNSPVDTE</sequence>
<comment type="caution">
    <text evidence="2">The sequence shown here is derived from an EMBL/GenBank/DDBJ whole genome shotgun (WGS) entry which is preliminary data.</text>
</comment>
<evidence type="ECO:0000313" key="3">
    <source>
        <dbReference type="Proteomes" id="UP000708208"/>
    </source>
</evidence>
<gene>
    <name evidence="2" type="ORF">AFUS01_LOCUS1978</name>
</gene>
<evidence type="ECO:0000313" key="2">
    <source>
        <dbReference type="EMBL" id="CAG7669096.1"/>
    </source>
</evidence>
<keyword evidence="3" id="KW-1185">Reference proteome</keyword>
<dbReference type="EMBL" id="CAJVCH010011043">
    <property type="protein sequence ID" value="CAG7669096.1"/>
    <property type="molecule type" value="Genomic_DNA"/>
</dbReference>
<dbReference type="AlphaFoldDB" id="A0A8J2NSE0"/>